<dbReference type="SUPFAM" id="SSF47789">
    <property type="entry name" value="C-terminal domain of RNA polymerase alpha subunit"/>
    <property type="match status" value="1"/>
</dbReference>
<dbReference type="Proteomes" id="UP000515240">
    <property type="component" value="Chromosome"/>
</dbReference>
<reference evidence="1 2" key="1">
    <citation type="journal article" date="2020" name="G3 (Bethesda)">
        <title>CeMbio - The Caenorhabditis elegans Microbiome Resource.</title>
        <authorList>
            <person name="Dirksen P."/>
            <person name="Assie A."/>
            <person name="Zimmermann J."/>
            <person name="Zhang F."/>
            <person name="Tietje A.M."/>
            <person name="Marsh S.A."/>
            <person name="Felix M.A."/>
            <person name="Shapira M."/>
            <person name="Kaleta C."/>
            <person name="Schulenburg H."/>
            <person name="Samuel B."/>
        </authorList>
    </citation>
    <scope>NUCLEOTIDE SEQUENCE [LARGE SCALE GENOMIC DNA]</scope>
    <source>
        <strain evidence="1 2">BIGb0172</strain>
    </source>
</reference>
<protein>
    <submittedName>
        <fullName evidence="1">Helix-hairpin-helix domain-containing protein</fullName>
    </submittedName>
</protein>
<dbReference type="RefSeq" id="WP_182327233.1">
    <property type="nucleotide sequence ID" value="NZ_CP058554.1"/>
</dbReference>
<dbReference type="EMBL" id="CP058554">
    <property type="protein sequence ID" value="QMV72824.1"/>
    <property type="molecule type" value="Genomic_DNA"/>
</dbReference>
<dbReference type="Gene3D" id="1.10.150.20">
    <property type="entry name" value="5' to 3' exonuclease, C-terminal subdomain"/>
    <property type="match status" value="1"/>
</dbReference>
<dbReference type="KEGG" id="cpis:HS961_08230"/>
<name>A0A7G5EFP9_9BURK</name>
<evidence type="ECO:0000313" key="2">
    <source>
        <dbReference type="Proteomes" id="UP000515240"/>
    </source>
</evidence>
<accession>A0A7G5EFP9</accession>
<keyword evidence="2" id="KW-1185">Reference proteome</keyword>
<evidence type="ECO:0000313" key="1">
    <source>
        <dbReference type="EMBL" id="QMV72824.1"/>
    </source>
</evidence>
<sequence>MSDRIIRILAKNGVHSVEAVKHAYPLRLLRMHGIGVLRFRKIEMAFFPEQCFEPDFAPPSIRFAQDSALNGRLPLVTVRTLARAGIKTPEQLREAYPHKLLKIHTIGARTLREIERVFFPGQRFPLKEDR</sequence>
<organism evidence="1 2">
    <name type="scientific">Comamonas piscis</name>
    <dbReference type="NCBI Taxonomy" id="1562974"/>
    <lineage>
        <taxon>Bacteria</taxon>
        <taxon>Pseudomonadati</taxon>
        <taxon>Pseudomonadota</taxon>
        <taxon>Betaproteobacteria</taxon>
        <taxon>Burkholderiales</taxon>
        <taxon>Comamonadaceae</taxon>
        <taxon>Comamonas</taxon>
    </lineage>
</organism>
<gene>
    <name evidence="1" type="ORF">HS961_08230</name>
</gene>
<proteinExistence type="predicted"/>
<dbReference type="Pfam" id="PF14520">
    <property type="entry name" value="HHH_5"/>
    <property type="match status" value="1"/>
</dbReference>
<dbReference type="AlphaFoldDB" id="A0A7G5EFP9"/>